<gene>
    <name evidence="2" type="ORF">JKP88DRAFT_250741</name>
</gene>
<dbReference type="Proteomes" id="UP000664859">
    <property type="component" value="Unassembled WGS sequence"/>
</dbReference>
<evidence type="ECO:0000256" key="1">
    <source>
        <dbReference type="SAM" id="MobiDB-lite"/>
    </source>
</evidence>
<reference evidence="2" key="1">
    <citation type="submission" date="2021-02" db="EMBL/GenBank/DDBJ databases">
        <title>First Annotated Genome of the Yellow-green Alga Tribonema minus.</title>
        <authorList>
            <person name="Mahan K.M."/>
        </authorList>
    </citation>
    <scope>NUCLEOTIDE SEQUENCE</scope>
    <source>
        <strain evidence="2">UTEX B ZZ1240</strain>
    </source>
</reference>
<feature type="compositionally biased region" description="Pro residues" evidence="1">
    <location>
        <begin position="257"/>
        <end position="268"/>
    </location>
</feature>
<organism evidence="2 3">
    <name type="scientific">Tribonema minus</name>
    <dbReference type="NCBI Taxonomy" id="303371"/>
    <lineage>
        <taxon>Eukaryota</taxon>
        <taxon>Sar</taxon>
        <taxon>Stramenopiles</taxon>
        <taxon>Ochrophyta</taxon>
        <taxon>PX clade</taxon>
        <taxon>Xanthophyceae</taxon>
        <taxon>Tribonematales</taxon>
        <taxon>Tribonemataceae</taxon>
        <taxon>Tribonema</taxon>
    </lineage>
</organism>
<sequence length="460" mass="49495">MEDINEAFRLAGSGKHAELVEWLMENPSIHGLESYQTNTASPGSWGRLNMGQLEGSFHLSLLEVAALTLNYKCVRVVVSCFLKRGVQMRSNCRIRSPHCAILLAIDSKNEGSDEDVAHTVQEILRVFQCNRFDNILHQVRRGLLVAINNHRPSAFIVLAEDPHITVDWETVISSGTSSCTLLGHAINAESRDNSPDAPITTWILNNVEAFSSFVLPASTRPDVSDWYERVVLPRTSIGGPAPAPVNGDGNIIDEPAPEPALEPVPEPLSPISASGKRSASTEDDTDSDAEDEGSVDEDDGSVDEQITAGPLKKRCLRIVEIAMQRAERDIKQAIAAEVEAAKAAARTEIAAMHAAALDEARDMRAAAKEDADANCAEADEDAENMRVEAAEDANDAIDMLAEATETVRILRAKAREDADALLASARTEADAIRADAKTKAIADVCTLLQGMQSGNTAAAV</sequence>
<keyword evidence="3" id="KW-1185">Reference proteome</keyword>
<accession>A0A835ZPN8</accession>
<name>A0A835ZPN8_9STRA</name>
<evidence type="ECO:0000313" key="3">
    <source>
        <dbReference type="Proteomes" id="UP000664859"/>
    </source>
</evidence>
<feature type="compositionally biased region" description="Acidic residues" evidence="1">
    <location>
        <begin position="281"/>
        <end position="302"/>
    </location>
</feature>
<dbReference type="EMBL" id="JAFCMP010000004">
    <property type="protein sequence ID" value="KAG5192588.1"/>
    <property type="molecule type" value="Genomic_DNA"/>
</dbReference>
<proteinExistence type="predicted"/>
<evidence type="ECO:0000313" key="2">
    <source>
        <dbReference type="EMBL" id="KAG5192588.1"/>
    </source>
</evidence>
<comment type="caution">
    <text evidence="2">The sequence shown here is derived from an EMBL/GenBank/DDBJ whole genome shotgun (WGS) entry which is preliminary data.</text>
</comment>
<protein>
    <submittedName>
        <fullName evidence="2">Uncharacterized protein</fullName>
    </submittedName>
</protein>
<feature type="region of interest" description="Disordered" evidence="1">
    <location>
        <begin position="237"/>
        <end position="307"/>
    </location>
</feature>
<dbReference type="CDD" id="cd06503">
    <property type="entry name" value="ATP-synt_Fo_b"/>
    <property type="match status" value="1"/>
</dbReference>
<dbReference type="AlphaFoldDB" id="A0A835ZPN8"/>